<dbReference type="GO" id="GO:0003676">
    <property type="term" value="F:nucleic acid binding"/>
    <property type="evidence" value="ECO:0007669"/>
    <property type="project" value="InterPro"/>
</dbReference>
<proteinExistence type="predicted"/>
<dbReference type="Proteomes" id="UP001295469">
    <property type="component" value="Chromosome C04"/>
</dbReference>
<dbReference type="InterPro" id="IPR002156">
    <property type="entry name" value="RNaseH_domain"/>
</dbReference>
<dbReference type="PANTHER" id="PTHR47723:SF21">
    <property type="entry name" value="POLYNUCLEOTIDYL TRANSFERASE, RIBONUCLEASE H-LIKE SUPERFAMILY PROTEIN"/>
    <property type="match status" value="1"/>
</dbReference>
<dbReference type="Pfam" id="PF13456">
    <property type="entry name" value="RVT_3"/>
    <property type="match status" value="1"/>
</dbReference>
<dbReference type="AlphaFoldDB" id="A0A816JUM1"/>
<gene>
    <name evidence="2" type="ORF">DARMORV10_C04P24190.1</name>
</gene>
<dbReference type="InterPro" id="IPR036397">
    <property type="entry name" value="RNaseH_sf"/>
</dbReference>
<protein>
    <submittedName>
        <fullName evidence="2">(rape) hypothetical protein</fullName>
    </submittedName>
</protein>
<dbReference type="InterPro" id="IPR053151">
    <property type="entry name" value="RNase_H-like"/>
</dbReference>
<name>A0A816JUM1_BRANA</name>
<dbReference type="GO" id="GO:0004523">
    <property type="term" value="F:RNA-DNA hybrid ribonuclease activity"/>
    <property type="evidence" value="ECO:0007669"/>
    <property type="project" value="InterPro"/>
</dbReference>
<evidence type="ECO:0000259" key="1">
    <source>
        <dbReference type="Pfam" id="PF13456"/>
    </source>
</evidence>
<sequence>MACLGKAISPLQAESKALLAAVQNVFVLGHKNIIFEGDCQVLIRCLFGDQVDFSIVTIRSDIKKWSSHLDKVHFRFTTRETNKVAHVFAKPSNSNSLFTCSSIYAPHWLSMVCNDYIHIH</sequence>
<dbReference type="Gene3D" id="3.30.420.10">
    <property type="entry name" value="Ribonuclease H-like superfamily/Ribonuclease H"/>
    <property type="match status" value="1"/>
</dbReference>
<organism evidence="2">
    <name type="scientific">Brassica napus</name>
    <name type="common">Rape</name>
    <dbReference type="NCBI Taxonomy" id="3708"/>
    <lineage>
        <taxon>Eukaryota</taxon>
        <taxon>Viridiplantae</taxon>
        <taxon>Streptophyta</taxon>
        <taxon>Embryophyta</taxon>
        <taxon>Tracheophyta</taxon>
        <taxon>Spermatophyta</taxon>
        <taxon>Magnoliopsida</taxon>
        <taxon>eudicotyledons</taxon>
        <taxon>Gunneridae</taxon>
        <taxon>Pentapetalae</taxon>
        <taxon>rosids</taxon>
        <taxon>malvids</taxon>
        <taxon>Brassicales</taxon>
        <taxon>Brassicaceae</taxon>
        <taxon>Brassiceae</taxon>
        <taxon>Brassica</taxon>
    </lineage>
</organism>
<reference evidence="2" key="1">
    <citation type="submission" date="2021-01" db="EMBL/GenBank/DDBJ databases">
        <authorList>
            <consortium name="Genoscope - CEA"/>
            <person name="William W."/>
        </authorList>
    </citation>
    <scope>NUCLEOTIDE SEQUENCE</scope>
</reference>
<dbReference type="EMBL" id="HG994368">
    <property type="protein sequence ID" value="CAF1833451.1"/>
    <property type="molecule type" value="Genomic_DNA"/>
</dbReference>
<dbReference type="InterPro" id="IPR044730">
    <property type="entry name" value="RNase_H-like_dom_plant"/>
</dbReference>
<feature type="domain" description="RNase H type-1" evidence="1">
    <location>
        <begin position="4"/>
        <end position="90"/>
    </location>
</feature>
<dbReference type="CDD" id="cd06222">
    <property type="entry name" value="RNase_H_like"/>
    <property type="match status" value="1"/>
</dbReference>
<accession>A0A816JUM1</accession>
<evidence type="ECO:0000313" key="2">
    <source>
        <dbReference type="EMBL" id="CAF1833451.1"/>
    </source>
</evidence>
<dbReference type="PANTHER" id="PTHR47723">
    <property type="entry name" value="OS05G0353850 PROTEIN"/>
    <property type="match status" value="1"/>
</dbReference>